<dbReference type="SMART" id="SM00326">
    <property type="entry name" value="SH3"/>
    <property type="match status" value="2"/>
</dbReference>
<dbReference type="EMBL" id="JABFTV010000004">
    <property type="protein sequence ID" value="MCE8024527.1"/>
    <property type="molecule type" value="Genomic_DNA"/>
</dbReference>
<dbReference type="InterPro" id="IPR036028">
    <property type="entry name" value="SH3-like_dom_sf"/>
</dbReference>
<dbReference type="PROSITE" id="PS50002">
    <property type="entry name" value="SH3"/>
    <property type="match status" value="1"/>
</dbReference>
<comment type="caution">
    <text evidence="3">The sequence shown here is derived from an EMBL/GenBank/DDBJ whole genome shotgun (WGS) entry which is preliminary data.</text>
</comment>
<evidence type="ECO:0000256" key="1">
    <source>
        <dbReference type="ARBA" id="ARBA00022443"/>
    </source>
</evidence>
<accession>A0ABS9AS58</accession>
<gene>
    <name evidence="3" type="ORF">HOP59_10310</name>
</gene>
<dbReference type="InterPro" id="IPR001452">
    <property type="entry name" value="SH3_domain"/>
</dbReference>
<sequence>MSTSKYLVVTPHVSEFPAPIIFKKGAFLTVGEKYEGKADWENWFFCSAPGQEPGWVPGQIIEFLDGSTGRALDDYTARELNVEQGELLVGKRELNGWLWCEKADDTEPGWVPLENLKKVDD</sequence>
<dbReference type="Proteomes" id="UP001320272">
    <property type="component" value="Unassembled WGS sequence"/>
</dbReference>
<reference evidence="3 4" key="1">
    <citation type="journal article" date="2021" name="Front. Microbiol.">
        <title>Aerobic Denitrification and Heterotrophic Sulfur Oxidation in the Genus Halomonas Revealed by Six Novel Species Characterizations and Genome-Based Analysis.</title>
        <authorList>
            <person name="Wang L."/>
            <person name="Shao Z."/>
        </authorList>
    </citation>
    <scope>NUCLEOTIDE SEQUENCE [LARGE SCALE GENOMIC DNA]</scope>
    <source>
        <strain evidence="3 4">MCCC 1A11058</strain>
    </source>
</reference>
<keyword evidence="1" id="KW-0728">SH3 domain</keyword>
<keyword evidence="4" id="KW-1185">Reference proteome</keyword>
<dbReference type="SUPFAM" id="SSF50044">
    <property type="entry name" value="SH3-domain"/>
    <property type="match status" value="2"/>
</dbReference>
<dbReference type="RefSeq" id="WP_234253911.1">
    <property type="nucleotide sequence ID" value="NZ_JABFTV010000004.1"/>
</dbReference>
<dbReference type="PIRSF" id="PIRSF034961">
    <property type="entry name" value="UCP034961_SH3_2"/>
    <property type="match status" value="1"/>
</dbReference>
<dbReference type="InterPro" id="IPR014593">
    <property type="entry name" value="UCP034961_SH3_2"/>
</dbReference>
<feature type="domain" description="SH3" evidence="2">
    <location>
        <begin position="64"/>
        <end position="121"/>
    </location>
</feature>
<evidence type="ECO:0000259" key="2">
    <source>
        <dbReference type="PROSITE" id="PS50002"/>
    </source>
</evidence>
<name>A0ABS9AS58_9GAMM</name>
<evidence type="ECO:0000313" key="3">
    <source>
        <dbReference type="EMBL" id="MCE8024527.1"/>
    </source>
</evidence>
<organism evidence="3 4">
    <name type="scientific">Billgrantia aerodenitrificans</name>
    <dbReference type="NCBI Taxonomy" id="2733483"/>
    <lineage>
        <taxon>Bacteria</taxon>
        <taxon>Pseudomonadati</taxon>
        <taxon>Pseudomonadota</taxon>
        <taxon>Gammaproteobacteria</taxon>
        <taxon>Oceanospirillales</taxon>
        <taxon>Halomonadaceae</taxon>
        <taxon>Billgrantia</taxon>
    </lineage>
</organism>
<evidence type="ECO:0000313" key="4">
    <source>
        <dbReference type="Proteomes" id="UP001320272"/>
    </source>
</evidence>
<protein>
    <recommendedName>
        <fullName evidence="2">SH3 domain-containing protein</fullName>
    </recommendedName>
</protein>
<proteinExistence type="predicted"/>